<reference evidence="3" key="1">
    <citation type="submission" date="2018-04" db="EMBL/GenBank/DDBJ databases">
        <authorList>
            <person name="Lucker S."/>
            <person name="Sakoula D."/>
        </authorList>
    </citation>
    <scope>NUCLEOTIDE SEQUENCE [LARGE SCALE GENOMIC DNA]</scope>
</reference>
<evidence type="ECO:0000313" key="2">
    <source>
        <dbReference type="EMBL" id="SPP65369.1"/>
    </source>
</evidence>
<gene>
    <name evidence="2" type="ORF">NITLEN_30283</name>
</gene>
<keyword evidence="3" id="KW-1185">Reference proteome</keyword>
<accession>A0A330L690</accession>
<dbReference type="InParanoid" id="A0A330L690"/>
<organism evidence="2 3">
    <name type="scientific">Nitrospira lenta</name>
    <dbReference type="NCBI Taxonomy" id="1436998"/>
    <lineage>
        <taxon>Bacteria</taxon>
        <taxon>Pseudomonadati</taxon>
        <taxon>Nitrospirota</taxon>
        <taxon>Nitrospiria</taxon>
        <taxon>Nitrospirales</taxon>
        <taxon>Nitrospiraceae</taxon>
        <taxon>Nitrospira</taxon>
    </lineage>
</organism>
<dbReference type="RefSeq" id="WP_281267803.1">
    <property type="nucleotide sequence ID" value="NZ_OUNR01000016.1"/>
</dbReference>
<name>A0A330L690_9BACT</name>
<protein>
    <submittedName>
        <fullName evidence="2">Uncharacterized protein</fullName>
    </submittedName>
</protein>
<dbReference type="AlphaFoldDB" id="A0A330L690"/>
<sequence length="43" mass="4635">MRDELTVIPVERIEEILPAAFNQDIPTAPSAEPNEPLATSTAS</sequence>
<feature type="region of interest" description="Disordered" evidence="1">
    <location>
        <begin position="21"/>
        <end position="43"/>
    </location>
</feature>
<dbReference type="EMBL" id="OUNR01000016">
    <property type="protein sequence ID" value="SPP65369.1"/>
    <property type="molecule type" value="Genomic_DNA"/>
</dbReference>
<evidence type="ECO:0000313" key="3">
    <source>
        <dbReference type="Proteomes" id="UP000248168"/>
    </source>
</evidence>
<dbReference type="Proteomes" id="UP000248168">
    <property type="component" value="Unassembled WGS sequence"/>
</dbReference>
<evidence type="ECO:0000256" key="1">
    <source>
        <dbReference type="SAM" id="MobiDB-lite"/>
    </source>
</evidence>
<proteinExistence type="predicted"/>